<proteinExistence type="predicted"/>
<feature type="region of interest" description="Disordered" evidence="1">
    <location>
        <begin position="8"/>
        <end position="28"/>
    </location>
</feature>
<accession>B5Y762</accession>
<sequence>MVLWYNSLSAMSSKKPKKQQQQSKKNKSKQQKGLQLWARIAIVVLVIAALFFISYAHLIPLLFASEDRLPANYALNLKILNDVEPAEDEERNYINVEDENKCVDMSYAVQRDNTRSWILFQGGLPSELGVKYTLSSETQTSTGEQWTPVTMSMSNIRTSVDFSACALENGGQLKDTLLVATAAAKVATFFGVLEESGGTTEIVLNAPPQVTFDLPSVVTPTFSFTVTATDGPYSKPTKITVSALIPQPNGTYLENNLYTTPEDKKYDGPVTVSAHLEPGNYVIQVAASDNMYNVRTVTKEISVK</sequence>
<feature type="transmembrane region" description="Helical" evidence="2">
    <location>
        <begin position="36"/>
        <end position="58"/>
    </location>
</feature>
<dbReference type="EMBL" id="CP001145">
    <property type="protein sequence ID" value="ACI17941.1"/>
    <property type="molecule type" value="Genomic_DNA"/>
</dbReference>
<dbReference type="AlphaFoldDB" id="B5Y762"/>
<dbReference type="STRING" id="309798.COPRO5265_0241"/>
<evidence type="ECO:0000256" key="1">
    <source>
        <dbReference type="SAM" id="MobiDB-lite"/>
    </source>
</evidence>
<keyword evidence="2" id="KW-0472">Membrane</keyword>
<reference evidence="3 4" key="2">
    <citation type="journal article" date="2014" name="Genome Announc.">
        <title>Complete Genome Sequence of Coprothermobacter proteolyticus DSM 5265.</title>
        <authorList>
            <person name="Alexiev A."/>
            <person name="Coil D.A."/>
            <person name="Badger J.H."/>
            <person name="Enticknap J."/>
            <person name="Ward N."/>
            <person name="Robb F.T."/>
            <person name="Eisen J.A."/>
        </authorList>
    </citation>
    <scope>NUCLEOTIDE SEQUENCE [LARGE SCALE GENOMIC DNA]</scope>
    <source>
        <strain evidence="4">ATCC 35245 / DSM 5265 / OCM 4 / BT</strain>
    </source>
</reference>
<keyword evidence="2" id="KW-0812">Transmembrane</keyword>
<name>B5Y762_COPPD</name>
<dbReference type="KEGG" id="cpo:COPRO5265_0241"/>
<keyword evidence="2" id="KW-1133">Transmembrane helix</keyword>
<evidence type="ECO:0000256" key="2">
    <source>
        <dbReference type="SAM" id="Phobius"/>
    </source>
</evidence>
<dbReference type="Proteomes" id="UP000001732">
    <property type="component" value="Chromosome"/>
</dbReference>
<reference evidence="4" key="1">
    <citation type="submission" date="2008-08" db="EMBL/GenBank/DDBJ databases">
        <title>The complete genome sequence of Coprothermobacter proteolyticus strain ATCC 5245 / DSM 5265 / BT.</title>
        <authorList>
            <person name="Dodson R.J."/>
            <person name="Durkin A.S."/>
            <person name="Wu M."/>
            <person name="Eisen J."/>
            <person name="Sutton G."/>
        </authorList>
    </citation>
    <scope>NUCLEOTIDE SEQUENCE [LARGE SCALE GENOMIC DNA]</scope>
    <source>
        <strain evidence="4">ATCC 35245 / DSM 5265 / OCM 4 / BT</strain>
    </source>
</reference>
<evidence type="ECO:0000313" key="4">
    <source>
        <dbReference type="Proteomes" id="UP000001732"/>
    </source>
</evidence>
<feature type="compositionally biased region" description="Basic residues" evidence="1">
    <location>
        <begin position="14"/>
        <end position="28"/>
    </location>
</feature>
<protein>
    <submittedName>
        <fullName evidence="3">Uncharacterized protein</fullName>
    </submittedName>
</protein>
<keyword evidence="4" id="KW-1185">Reference proteome</keyword>
<evidence type="ECO:0000313" key="3">
    <source>
        <dbReference type="EMBL" id="ACI17941.1"/>
    </source>
</evidence>
<organism evidence="3 4">
    <name type="scientific">Coprothermobacter proteolyticus (strain ATCC 35245 / DSM 5265 / OCM 4 / BT)</name>
    <dbReference type="NCBI Taxonomy" id="309798"/>
    <lineage>
        <taxon>Bacteria</taxon>
        <taxon>Pseudomonadati</taxon>
        <taxon>Coprothermobacterota</taxon>
        <taxon>Coprothermobacteria</taxon>
        <taxon>Coprothermobacterales</taxon>
        <taxon>Coprothermobacteraceae</taxon>
        <taxon>Coprothermobacter</taxon>
    </lineage>
</organism>
<gene>
    <name evidence="3" type="ordered locus">COPRO5265_0241</name>
</gene>